<dbReference type="SUPFAM" id="SSF53335">
    <property type="entry name" value="S-adenosyl-L-methionine-dependent methyltransferases"/>
    <property type="match status" value="1"/>
</dbReference>
<dbReference type="eggNOG" id="COG2263">
    <property type="taxonomic scope" value="Bacteria"/>
</dbReference>
<name>Q5YSP6_NOCFA</name>
<dbReference type="GO" id="GO:0008168">
    <property type="term" value="F:methyltransferase activity"/>
    <property type="evidence" value="ECO:0007669"/>
    <property type="project" value="InterPro"/>
</dbReference>
<dbReference type="InterPro" id="IPR029063">
    <property type="entry name" value="SAM-dependent_MTases_sf"/>
</dbReference>
<evidence type="ECO:0008006" key="3">
    <source>
        <dbReference type="Google" id="ProtNLM"/>
    </source>
</evidence>
<proteinExistence type="predicted"/>
<organism evidence="1 2">
    <name type="scientific">Nocardia farcinica (strain IFM 10152)</name>
    <dbReference type="NCBI Taxonomy" id="247156"/>
    <lineage>
        <taxon>Bacteria</taxon>
        <taxon>Bacillati</taxon>
        <taxon>Actinomycetota</taxon>
        <taxon>Actinomycetes</taxon>
        <taxon>Mycobacteriales</taxon>
        <taxon>Nocardiaceae</taxon>
        <taxon>Nocardia</taxon>
    </lineage>
</organism>
<keyword evidence="2" id="KW-1185">Reference proteome</keyword>
<dbReference type="STRING" id="247156.NFA_39470"/>
<dbReference type="EMBL" id="AP006618">
    <property type="protein sequence ID" value="BAD58795.1"/>
    <property type="molecule type" value="Genomic_DNA"/>
</dbReference>
<dbReference type="Gene3D" id="3.40.50.150">
    <property type="entry name" value="Vaccinia Virus protein VP39"/>
    <property type="match status" value="1"/>
</dbReference>
<dbReference type="KEGG" id="nfa:NFA_39470"/>
<dbReference type="GO" id="GO:0003676">
    <property type="term" value="F:nucleic acid binding"/>
    <property type="evidence" value="ECO:0007669"/>
    <property type="project" value="InterPro"/>
</dbReference>
<dbReference type="CDD" id="cd02440">
    <property type="entry name" value="AdoMet_MTases"/>
    <property type="match status" value="1"/>
</dbReference>
<dbReference type="HOGENOM" id="CLU_074810_0_0_11"/>
<dbReference type="PROSITE" id="PS00092">
    <property type="entry name" value="N6_MTASE"/>
    <property type="match status" value="1"/>
</dbReference>
<gene>
    <name evidence="1" type="ordered locus">NFA_39470</name>
</gene>
<evidence type="ECO:0000313" key="1">
    <source>
        <dbReference type="EMBL" id="BAD58795.1"/>
    </source>
</evidence>
<dbReference type="InterPro" id="IPR002052">
    <property type="entry name" value="DNA_methylase_N6_adenine_CS"/>
</dbReference>
<dbReference type="AlphaFoldDB" id="Q5YSP6"/>
<accession>Q5YSP6</accession>
<dbReference type="Proteomes" id="UP000006820">
    <property type="component" value="Chromosome"/>
</dbReference>
<reference evidence="1 2" key="1">
    <citation type="journal article" date="2004" name="Proc. Natl. Acad. Sci. U.S.A.">
        <title>The complete genomic sequence of Nocardia farcinica IFM 10152.</title>
        <authorList>
            <person name="Ishikawa J."/>
            <person name="Yamashita A."/>
            <person name="Mikami Y."/>
            <person name="Hoshino Y."/>
            <person name="Kurita H."/>
            <person name="Hotta K."/>
            <person name="Shiba T."/>
            <person name="Hattori M."/>
        </authorList>
    </citation>
    <scope>NUCLEOTIDE SEQUENCE [LARGE SCALE GENOMIC DNA]</scope>
    <source>
        <strain evidence="1 2">IFM 10152</strain>
    </source>
</reference>
<evidence type="ECO:0000313" key="2">
    <source>
        <dbReference type="Proteomes" id="UP000006820"/>
    </source>
</evidence>
<protein>
    <recommendedName>
        <fullName evidence="3">Methyltransferase</fullName>
    </recommendedName>
</protein>
<sequence>MGKMTKQQEKLHAEALALVDLDRDLTEDEKSFVLDNFQEMSTAANSTDGAFFTPAGLAQDFSVELTGRFGRFIDLGAGIGRLSHGCRNLFGHRWAGDPEREFVCVERNPDYVRVGRKILPEATWICGDILDVPDMGLGRFDVAIGNPPFGAIKRSKDAPGCTSRKFEYHVIAVAAQVADYGVFIIPQMSAPFDYSGKPHYQDGTGGREYDKFVRETGIVLEPNCGIDTSVYRDDWHGVSPATEIVTVDFTACNLTVKPANAYEMTPQIGLFEAAA</sequence>
<dbReference type="GO" id="GO:0032259">
    <property type="term" value="P:methylation"/>
    <property type="evidence" value="ECO:0007669"/>
    <property type="project" value="InterPro"/>
</dbReference>